<dbReference type="InterPro" id="IPR011990">
    <property type="entry name" value="TPR-like_helical_dom_sf"/>
</dbReference>
<sequence length="474" mass="53809">MCFEHRGRMEDLEEAITLNRAALSCRTEGRPRRALSLRNLAECLYDRFQKERRIDDLEKAIDSLKCAATHAPSSFSSRLEAVNRWSMIARSHEHHSVFEAHRTALSLLQRALTTRPTLSSQHKFLTLDAVLLAIDKHGFVQAIELLKQGRALLWSQIRGPRTPLDQLSEINKSLAERFEGCSRRLETLIASSESQEQESIINEIRRIPGFERFLRASSFDVLQQVASEGPVIMLNLSEYRSDTFIVLTSKDEPCFIDSVELHEELVGVRRKFGVGSSECDKILRQVMKILWDRVVLKVVERLKEIGIADGSRIWWCPTSVLTAFPFHAADKRASPDMVIRALRRVEWAHFTCHGILASEPFDSSLKLPGGNLMLMGIARARLPNAEFAFLLACHTAEQGYTTALLLDRDGPFLSKAVYGHLMYGLEEREMRFKGAAAAVREAALALREWEDEGRNGEELDVMTERWVNLVYMGA</sequence>
<dbReference type="Gene3D" id="1.25.40.10">
    <property type="entry name" value="Tetratricopeptide repeat domain"/>
    <property type="match status" value="1"/>
</dbReference>
<dbReference type="Proteomes" id="UP000757232">
    <property type="component" value="Unassembled WGS sequence"/>
</dbReference>
<evidence type="ECO:0000313" key="1">
    <source>
        <dbReference type="EMBL" id="OCB86657.1"/>
    </source>
</evidence>
<evidence type="ECO:0000313" key="2">
    <source>
        <dbReference type="Proteomes" id="UP000757232"/>
    </source>
</evidence>
<dbReference type="AlphaFoldDB" id="A0A9Q5N262"/>
<organism evidence="1 2">
    <name type="scientific">Sanghuangporus baumii</name>
    <name type="common">Phellinus baumii</name>
    <dbReference type="NCBI Taxonomy" id="108892"/>
    <lineage>
        <taxon>Eukaryota</taxon>
        <taxon>Fungi</taxon>
        <taxon>Dikarya</taxon>
        <taxon>Basidiomycota</taxon>
        <taxon>Agaricomycotina</taxon>
        <taxon>Agaricomycetes</taxon>
        <taxon>Hymenochaetales</taxon>
        <taxon>Hymenochaetaceae</taxon>
        <taxon>Sanghuangporus</taxon>
    </lineage>
</organism>
<evidence type="ECO:0008006" key="3">
    <source>
        <dbReference type="Google" id="ProtNLM"/>
    </source>
</evidence>
<accession>A0A9Q5N262</accession>
<reference evidence="1" key="1">
    <citation type="submission" date="2016-06" db="EMBL/GenBank/DDBJ databases">
        <title>Draft Genome sequence of the fungus Inonotus baumii.</title>
        <authorList>
            <person name="Zhu H."/>
            <person name="Lin W."/>
        </authorList>
    </citation>
    <scope>NUCLEOTIDE SEQUENCE</scope>
    <source>
        <strain evidence="1">821</strain>
    </source>
</reference>
<dbReference type="OrthoDB" id="2692523at2759"/>
<keyword evidence="2" id="KW-1185">Reference proteome</keyword>
<gene>
    <name evidence="1" type="ORF">A7U60_g6339</name>
</gene>
<comment type="caution">
    <text evidence="1">The sequence shown here is derived from an EMBL/GenBank/DDBJ whole genome shotgun (WGS) entry which is preliminary data.</text>
</comment>
<proteinExistence type="predicted"/>
<protein>
    <recommendedName>
        <fullName evidence="3">CHAT domain-containing protein</fullName>
    </recommendedName>
</protein>
<name>A0A9Q5N262_SANBA</name>
<dbReference type="EMBL" id="LNZH02000200">
    <property type="protein sequence ID" value="OCB86657.1"/>
    <property type="molecule type" value="Genomic_DNA"/>
</dbReference>